<organism evidence="1 2">
    <name type="scientific">Neotoma lepida</name>
    <name type="common">Desert woodrat</name>
    <dbReference type="NCBI Taxonomy" id="56216"/>
    <lineage>
        <taxon>Eukaryota</taxon>
        <taxon>Metazoa</taxon>
        <taxon>Chordata</taxon>
        <taxon>Craniata</taxon>
        <taxon>Vertebrata</taxon>
        <taxon>Euteleostomi</taxon>
        <taxon>Mammalia</taxon>
        <taxon>Eutheria</taxon>
        <taxon>Euarchontoglires</taxon>
        <taxon>Glires</taxon>
        <taxon>Rodentia</taxon>
        <taxon>Myomorpha</taxon>
        <taxon>Muroidea</taxon>
        <taxon>Cricetidae</taxon>
        <taxon>Neotominae</taxon>
        <taxon>Neotoma</taxon>
    </lineage>
</organism>
<evidence type="ECO:0000313" key="2">
    <source>
        <dbReference type="Proteomes" id="UP000092124"/>
    </source>
</evidence>
<proteinExistence type="predicted"/>
<dbReference type="AlphaFoldDB" id="A0A1A6HH30"/>
<feature type="non-terminal residue" evidence="1">
    <location>
        <position position="84"/>
    </location>
</feature>
<dbReference type="EMBL" id="LZPO01027752">
    <property type="protein sequence ID" value="OBS77868.1"/>
    <property type="molecule type" value="Genomic_DNA"/>
</dbReference>
<dbReference type="Proteomes" id="UP000092124">
    <property type="component" value="Unassembled WGS sequence"/>
</dbReference>
<keyword evidence="2" id="KW-1185">Reference proteome</keyword>
<name>A0A1A6HH30_NEOLE</name>
<sequence>MIYITKKNNNSYFAWVCYTSHRELLASNFALKGKQKGKNSAGVEEKFVELAHEQRQEAVWILCEAKKKAKKERIMAKKHSRNST</sequence>
<protein>
    <submittedName>
        <fullName evidence="1">Uncharacterized protein</fullName>
    </submittedName>
</protein>
<comment type="caution">
    <text evidence="1">The sequence shown here is derived from an EMBL/GenBank/DDBJ whole genome shotgun (WGS) entry which is preliminary data.</text>
</comment>
<evidence type="ECO:0000313" key="1">
    <source>
        <dbReference type="EMBL" id="OBS77868.1"/>
    </source>
</evidence>
<accession>A0A1A6HH30</accession>
<reference evidence="1 2" key="1">
    <citation type="submission" date="2016-06" db="EMBL/GenBank/DDBJ databases">
        <title>The Draft Genome Sequence and Annotation of the Desert Woodrat Neotoma lepida.</title>
        <authorList>
            <person name="Campbell M."/>
            <person name="Oakeson K.F."/>
            <person name="Yandell M."/>
            <person name="Halpert J.R."/>
            <person name="Dearing D."/>
        </authorList>
    </citation>
    <scope>NUCLEOTIDE SEQUENCE [LARGE SCALE GENOMIC DNA]</scope>
    <source>
        <strain evidence="1">417</strain>
        <tissue evidence="1">Liver</tissue>
    </source>
</reference>
<gene>
    <name evidence="1" type="ORF">A6R68_19743</name>
</gene>